<feature type="compositionally biased region" description="Low complexity" evidence="1">
    <location>
        <begin position="476"/>
        <end position="485"/>
    </location>
</feature>
<feature type="region of interest" description="Disordered" evidence="1">
    <location>
        <begin position="458"/>
        <end position="493"/>
    </location>
</feature>
<keyword evidence="5" id="KW-1185">Reference proteome</keyword>
<feature type="region of interest" description="Disordered" evidence="1">
    <location>
        <begin position="1"/>
        <end position="118"/>
    </location>
</feature>
<dbReference type="SMART" id="SM00717">
    <property type="entry name" value="SANT"/>
    <property type="match status" value="1"/>
</dbReference>
<feature type="compositionally biased region" description="Polar residues" evidence="1">
    <location>
        <begin position="523"/>
        <end position="533"/>
    </location>
</feature>
<dbReference type="CDD" id="cd11660">
    <property type="entry name" value="SANT_TRF"/>
    <property type="match status" value="1"/>
</dbReference>
<dbReference type="InterPro" id="IPR052833">
    <property type="entry name" value="Telomeric_DNA-bd_trans-reg"/>
</dbReference>
<feature type="region of interest" description="Disordered" evidence="1">
    <location>
        <begin position="130"/>
        <end position="152"/>
    </location>
</feature>
<dbReference type="InterPro" id="IPR017930">
    <property type="entry name" value="Myb_dom"/>
</dbReference>
<dbReference type="PROSITE" id="PS50090">
    <property type="entry name" value="MYB_LIKE"/>
    <property type="match status" value="1"/>
</dbReference>
<proteinExistence type="predicted"/>
<feature type="compositionally biased region" description="Basic and acidic residues" evidence="1">
    <location>
        <begin position="634"/>
        <end position="645"/>
    </location>
</feature>
<evidence type="ECO:0000259" key="2">
    <source>
        <dbReference type="PROSITE" id="PS50090"/>
    </source>
</evidence>
<feature type="compositionally biased region" description="Low complexity" evidence="1">
    <location>
        <begin position="39"/>
        <end position="74"/>
    </location>
</feature>
<keyword evidence="4" id="KW-0238">DNA-binding</keyword>
<dbReference type="PANTHER" id="PTHR47807">
    <property type="entry name" value="PROTEIN TBF1"/>
    <property type="match status" value="1"/>
</dbReference>
<evidence type="ECO:0000313" key="4">
    <source>
        <dbReference type="EMBL" id="GAM43935.1"/>
    </source>
</evidence>
<feature type="region of interest" description="Disordered" evidence="1">
    <location>
        <begin position="591"/>
        <end position="699"/>
    </location>
</feature>
<dbReference type="PROSITE" id="PS51294">
    <property type="entry name" value="HTH_MYB"/>
    <property type="match status" value="1"/>
</dbReference>
<evidence type="ECO:0000256" key="1">
    <source>
        <dbReference type="SAM" id="MobiDB-lite"/>
    </source>
</evidence>
<evidence type="ECO:0000313" key="5">
    <source>
        <dbReference type="Proteomes" id="UP000053095"/>
    </source>
</evidence>
<name>A0A6V8HPQ8_TALPI</name>
<comment type="caution">
    <text evidence="4">The sequence shown here is derived from an EMBL/GenBank/DDBJ whole genome shotgun (WGS) entry which is preliminary data.</text>
</comment>
<feature type="region of interest" description="Disordered" evidence="1">
    <location>
        <begin position="522"/>
        <end position="573"/>
    </location>
</feature>
<dbReference type="Pfam" id="PF00249">
    <property type="entry name" value="Myb_DNA-binding"/>
    <property type="match status" value="1"/>
</dbReference>
<accession>A0A6V8HPQ8</accession>
<dbReference type="PANTHER" id="PTHR47807:SF1">
    <property type="entry name" value="PROTEIN TBF1"/>
    <property type="match status" value="1"/>
</dbReference>
<evidence type="ECO:0000259" key="3">
    <source>
        <dbReference type="PROSITE" id="PS51294"/>
    </source>
</evidence>
<sequence>MSSFVNPVEKYPLGATPRATRSGVTASQTPDIARDSRKSASAAPLPAAKAAKATAASRRSQAAGGRRGTRSSSGEADDAIAQNGNGKGKGKKAQPDLAPVGEEDSDEVESSAVSSNAAKQQLNNELEHDAIPDSSNVHDMSGATLYPGDSDADGGGEIDAIAMVESLPNLQTASTRLLEFFSSSFSSPSRIAELARHLANPKSSQSRKLQYLSNTFSSQLDLFGSGVYISLDQVASIFPPIDHDSKTWRVDGIIYKSNCAKLALEILTRITMTKDAEESLYELEGNFPMPFLSALANENLAKNAGISALRRQTFDLALNVRTQFLKMRLFFDKGATDLDPNLLVQDVFYNANLDSQALASTTPILRGFPLPSFEDVDGNLPEQYTQDVNDRIREITACFKADGQVDFDALNAQFPWEEFIFNVAKWLRARTEELNRHLDQQPRVEDVLDKLENAINQGVQEDVVHDTQMGDDTEPTSQRQNTSQQQRRKLLPPAEIMERGEASGQQSYNDFQNIVALTRAKQRLSTGGKQTTPDFGRKLSQLTSKPAARRSLPVTPASRSGAQLDSGDMGHQRAVPERANGRHHNAQAFIDRQANASRVSPIDSQRLGAGARSSRKRAREDDVDEDEDGEFESDDRHIDVQDRRAQKPVQTAKRPRHDISASPARQDAGPSNRDVAPVAPQSSQASPIKPAQTRRPWSSEEDAQFIRLVEEHGISWSKIKSQDELSGRILHSRKQVDLKDRARNLVMIKLKGGTPYDQLPKNFELVPLKTADIENLRKRNIQIPDRIQRRQTNYF</sequence>
<dbReference type="InterPro" id="IPR009057">
    <property type="entry name" value="Homeodomain-like_sf"/>
</dbReference>
<dbReference type="GO" id="GO:0010833">
    <property type="term" value="P:telomere maintenance via telomere lengthening"/>
    <property type="evidence" value="ECO:0007669"/>
    <property type="project" value="TreeGrafter"/>
</dbReference>
<dbReference type="InterPro" id="IPR001005">
    <property type="entry name" value="SANT/Myb"/>
</dbReference>
<dbReference type="SUPFAM" id="SSF46689">
    <property type="entry name" value="Homeodomain-like"/>
    <property type="match status" value="1"/>
</dbReference>
<feature type="compositionally biased region" description="Acidic residues" evidence="1">
    <location>
        <begin position="621"/>
        <end position="633"/>
    </location>
</feature>
<dbReference type="Proteomes" id="UP000053095">
    <property type="component" value="Unassembled WGS sequence"/>
</dbReference>
<protein>
    <submittedName>
        <fullName evidence="4">Myb DNA-binding domain protein</fullName>
    </submittedName>
</protein>
<feature type="domain" description="Myb-like" evidence="2">
    <location>
        <begin position="689"/>
        <end position="746"/>
    </location>
</feature>
<gene>
    <name evidence="4" type="ORF">TCE0_060r19155</name>
</gene>
<feature type="domain" description="HTH myb-type" evidence="3">
    <location>
        <begin position="689"/>
        <end position="719"/>
    </location>
</feature>
<dbReference type="GO" id="GO:0003691">
    <property type="term" value="F:double-stranded telomeric DNA binding"/>
    <property type="evidence" value="ECO:0007669"/>
    <property type="project" value="TreeGrafter"/>
</dbReference>
<dbReference type="AlphaFoldDB" id="A0A6V8HPQ8"/>
<dbReference type="Gene3D" id="1.10.10.60">
    <property type="entry name" value="Homeodomain-like"/>
    <property type="match status" value="1"/>
</dbReference>
<organism evidence="4 5">
    <name type="scientific">Talaromyces pinophilus</name>
    <name type="common">Penicillium pinophilum</name>
    <dbReference type="NCBI Taxonomy" id="128442"/>
    <lineage>
        <taxon>Eukaryota</taxon>
        <taxon>Fungi</taxon>
        <taxon>Dikarya</taxon>
        <taxon>Ascomycota</taxon>
        <taxon>Pezizomycotina</taxon>
        <taxon>Eurotiomycetes</taxon>
        <taxon>Eurotiomycetidae</taxon>
        <taxon>Eurotiales</taxon>
        <taxon>Trichocomaceae</taxon>
        <taxon>Talaromyces</taxon>
        <taxon>Talaromyces sect. Talaromyces</taxon>
    </lineage>
</organism>
<reference evidence="5" key="1">
    <citation type="journal article" date="2015" name="Genome Announc.">
        <title>Draft genome sequence of Talaromyces cellulolyticus strain Y-94, a source of lignocellulosic biomass-degrading enzymes.</title>
        <authorList>
            <person name="Fujii T."/>
            <person name="Koike H."/>
            <person name="Sawayama S."/>
            <person name="Yano S."/>
            <person name="Inoue H."/>
        </authorList>
    </citation>
    <scope>NUCLEOTIDE SEQUENCE [LARGE SCALE GENOMIC DNA]</scope>
    <source>
        <strain evidence="5">Y-94</strain>
    </source>
</reference>
<dbReference type="EMBL" id="DF933856">
    <property type="protein sequence ID" value="GAM43935.1"/>
    <property type="molecule type" value="Genomic_DNA"/>
</dbReference>